<dbReference type="RefSeq" id="WP_145985412.1">
    <property type="nucleotide sequence ID" value="NZ_CP029843.1"/>
</dbReference>
<name>A0A2U9T5N4_9GAMM</name>
<dbReference type="OrthoDB" id="1143964at2"/>
<dbReference type="KEGG" id="lmb:C9I47_0551"/>
<evidence type="ECO:0000313" key="2">
    <source>
        <dbReference type="EMBL" id="AWV06274.1"/>
    </source>
</evidence>
<proteinExistence type="predicted"/>
<evidence type="ECO:0008006" key="4">
    <source>
        <dbReference type="Google" id="ProtNLM"/>
    </source>
</evidence>
<keyword evidence="1" id="KW-0812">Transmembrane</keyword>
<evidence type="ECO:0000313" key="3">
    <source>
        <dbReference type="Proteomes" id="UP000249447"/>
    </source>
</evidence>
<keyword evidence="1" id="KW-1133">Transmembrane helix</keyword>
<keyword evidence="3" id="KW-1185">Reference proteome</keyword>
<feature type="transmembrane region" description="Helical" evidence="1">
    <location>
        <begin position="87"/>
        <end position="105"/>
    </location>
</feature>
<sequence>MNAVVESRPKSLRVIAALGLLWNLIGVLMFLLTVMMTPEQVAAMPAEQRQLIEATPSWLNVLFGVAVAAGTLGALGLLLLKRWSVPLLLLSLVAAVLQVVGSFAATPAWSLLGPAGLVMPALVLLIATGLWLYARMAATRGWLR</sequence>
<dbReference type="EMBL" id="CP029843">
    <property type="protein sequence ID" value="AWV06274.1"/>
    <property type="molecule type" value="Genomic_DNA"/>
</dbReference>
<gene>
    <name evidence="2" type="ORF">C9I47_0551</name>
</gene>
<protein>
    <recommendedName>
        <fullName evidence="4">Sugar transporter</fullName>
    </recommendedName>
</protein>
<feature type="transmembrane region" description="Helical" evidence="1">
    <location>
        <begin position="12"/>
        <end position="37"/>
    </location>
</feature>
<organism evidence="2 3">
    <name type="scientific">Marilutibacter maris</name>
    <dbReference type="NCBI Taxonomy" id="1605891"/>
    <lineage>
        <taxon>Bacteria</taxon>
        <taxon>Pseudomonadati</taxon>
        <taxon>Pseudomonadota</taxon>
        <taxon>Gammaproteobacteria</taxon>
        <taxon>Lysobacterales</taxon>
        <taxon>Lysobacteraceae</taxon>
        <taxon>Marilutibacter</taxon>
    </lineage>
</organism>
<dbReference type="AlphaFoldDB" id="A0A2U9T5N4"/>
<accession>A0A2U9T5N4</accession>
<dbReference type="Proteomes" id="UP000249447">
    <property type="component" value="Chromosome"/>
</dbReference>
<feature type="transmembrane region" description="Helical" evidence="1">
    <location>
        <begin position="57"/>
        <end position="80"/>
    </location>
</feature>
<feature type="transmembrane region" description="Helical" evidence="1">
    <location>
        <begin position="111"/>
        <end position="134"/>
    </location>
</feature>
<evidence type="ECO:0000256" key="1">
    <source>
        <dbReference type="SAM" id="Phobius"/>
    </source>
</evidence>
<keyword evidence="1" id="KW-0472">Membrane</keyword>
<reference evidence="2 3" key="1">
    <citation type="submission" date="2018-05" db="EMBL/GenBank/DDBJ databases">
        <title>The complete genome of Lysobacter maris HZ9B, a marine bacterium antagonistic against terrestrial plant pathogens.</title>
        <authorList>
            <person name="Zhang X.-Q."/>
        </authorList>
    </citation>
    <scope>NUCLEOTIDE SEQUENCE [LARGE SCALE GENOMIC DNA]</scope>
    <source>
        <strain evidence="2 3">HZ9B</strain>
    </source>
</reference>